<organism evidence="2 3">
    <name type="scientific">Carpediemonas membranifera</name>
    <dbReference type="NCBI Taxonomy" id="201153"/>
    <lineage>
        <taxon>Eukaryota</taxon>
        <taxon>Metamonada</taxon>
        <taxon>Carpediemonas-like organisms</taxon>
        <taxon>Carpediemonas</taxon>
    </lineage>
</organism>
<evidence type="ECO:0000256" key="1">
    <source>
        <dbReference type="SAM" id="MobiDB-lite"/>
    </source>
</evidence>
<evidence type="ECO:0000313" key="2">
    <source>
        <dbReference type="EMBL" id="KAG9397562.1"/>
    </source>
</evidence>
<dbReference type="AlphaFoldDB" id="A0A8J6BCW2"/>
<accession>A0A8J6BCW2</accession>
<dbReference type="EMBL" id="JAHDYR010000001">
    <property type="protein sequence ID" value="KAG9397562.1"/>
    <property type="molecule type" value="Genomic_DNA"/>
</dbReference>
<keyword evidence="3" id="KW-1185">Reference proteome</keyword>
<reference evidence="2" key="1">
    <citation type="submission" date="2021-05" db="EMBL/GenBank/DDBJ databases">
        <title>A free-living protist that lacks canonical eukaryotic 1 DNA replication and segregation systems.</title>
        <authorList>
            <person name="Salas-Leiva D.E."/>
            <person name="Tromer E.C."/>
            <person name="Curtis B.A."/>
            <person name="Jerlstrom-Hultqvist J."/>
            <person name="Kolisko M."/>
            <person name="Yi Z."/>
            <person name="Salas-Leiva J.S."/>
            <person name="Gallot-Lavallee L."/>
            <person name="Kops G.J.P.L."/>
            <person name="Archibald J.M."/>
            <person name="Simpson A.G.B."/>
            <person name="Roger A.J."/>
        </authorList>
    </citation>
    <scope>NUCLEOTIDE SEQUENCE</scope>
    <source>
        <strain evidence="2">BICM</strain>
    </source>
</reference>
<dbReference type="Proteomes" id="UP000717585">
    <property type="component" value="Unassembled WGS sequence"/>
</dbReference>
<protein>
    <submittedName>
        <fullName evidence="2">Uncharacterized protein</fullName>
    </submittedName>
</protein>
<comment type="caution">
    <text evidence="2">The sequence shown here is derived from an EMBL/GenBank/DDBJ whole genome shotgun (WGS) entry which is preliminary data.</text>
</comment>
<feature type="compositionally biased region" description="Basic and acidic residues" evidence="1">
    <location>
        <begin position="113"/>
        <end position="122"/>
    </location>
</feature>
<name>A0A8J6BCW2_9EUKA</name>
<proteinExistence type="predicted"/>
<sequence>MSSEDRLKSRVFKLIRVGYKKKEVCKILNIQPSKLEEIVHPNRARKRRESEILRGHKNFINSYSMGIDAEPAFEQQVQAEYVEVDAATAKELGVTDSATSSMASLGDIKLSSRQHERGEHGQFPHSPYAQYSPRSPRSARSKEARYRDRSEGHVGCSWGLFRPLRTLAASIFF</sequence>
<feature type="region of interest" description="Disordered" evidence="1">
    <location>
        <begin position="112"/>
        <end position="146"/>
    </location>
</feature>
<evidence type="ECO:0000313" key="3">
    <source>
        <dbReference type="Proteomes" id="UP000717585"/>
    </source>
</evidence>
<gene>
    <name evidence="2" type="ORF">J8273_0692</name>
</gene>